<dbReference type="CDD" id="cd22286">
    <property type="entry name" value="HD_PAXX_N"/>
    <property type="match status" value="1"/>
</dbReference>
<keyword evidence="3" id="KW-1185">Reference proteome</keyword>
<dbReference type="PANTHER" id="PTHR28586">
    <property type="entry name" value="PROTEIN PAXX"/>
    <property type="match status" value="1"/>
</dbReference>
<dbReference type="InterPro" id="IPR027873">
    <property type="entry name" value="PAXX"/>
</dbReference>
<evidence type="ECO:0000313" key="2">
    <source>
        <dbReference type="EMBL" id="EDO49034.1"/>
    </source>
</evidence>
<sequence>MAASVERASDIIGLLTENGVESLQNTLCCGEKRYLVWTRLSIDAGTWIIVASDGVDVWRLELDKEQLISYRQLAAADTFETYFAQFRSDFQCGNLTIAQVDGKVSLSVGASLRYELYEANDYNQKAELQHVIFRMADAVSMLTHKLKVSSESFDRIRSDKDVSTSGISMFDMTHKKPASQQVKRKGTSIINPGSRKLKQAKGVQFDDD</sequence>
<dbReference type="GO" id="GO:0070419">
    <property type="term" value="C:nonhomologous end joining complex"/>
    <property type="evidence" value="ECO:0000318"/>
    <property type="project" value="GO_Central"/>
</dbReference>
<dbReference type="AlphaFoldDB" id="A7RHT8"/>
<evidence type="ECO:0000256" key="1">
    <source>
        <dbReference type="SAM" id="MobiDB-lite"/>
    </source>
</evidence>
<dbReference type="HOGENOM" id="CLU_1398003_0_0_1"/>
<dbReference type="OMA" id="HVIFRMA"/>
<feature type="region of interest" description="Disordered" evidence="1">
    <location>
        <begin position="173"/>
        <end position="208"/>
    </location>
</feature>
<reference evidence="2 3" key="1">
    <citation type="journal article" date="2007" name="Science">
        <title>Sea anemone genome reveals ancestral eumetazoan gene repertoire and genomic organization.</title>
        <authorList>
            <person name="Putnam N.H."/>
            <person name="Srivastava M."/>
            <person name="Hellsten U."/>
            <person name="Dirks B."/>
            <person name="Chapman J."/>
            <person name="Salamov A."/>
            <person name="Terry A."/>
            <person name="Shapiro H."/>
            <person name="Lindquist E."/>
            <person name="Kapitonov V.V."/>
            <person name="Jurka J."/>
            <person name="Genikhovich G."/>
            <person name="Grigoriev I.V."/>
            <person name="Lucas S.M."/>
            <person name="Steele R.E."/>
            <person name="Finnerty J.R."/>
            <person name="Technau U."/>
            <person name="Martindale M.Q."/>
            <person name="Rokhsar D.S."/>
        </authorList>
    </citation>
    <scope>NUCLEOTIDE SEQUENCE [LARGE SCALE GENOMIC DNA]</scope>
    <source>
        <strain evidence="3">CH2 X CH6</strain>
    </source>
</reference>
<dbReference type="InParanoid" id="A7RHT8"/>
<dbReference type="PANTHER" id="PTHR28586:SF1">
    <property type="entry name" value="PROTEIN PAXX"/>
    <property type="match status" value="1"/>
</dbReference>
<proteinExistence type="predicted"/>
<protein>
    <submittedName>
        <fullName evidence="2">Uncharacterized protein</fullName>
    </submittedName>
</protein>
<dbReference type="Proteomes" id="UP000001593">
    <property type="component" value="Unassembled WGS sequence"/>
</dbReference>
<dbReference type="InterPro" id="IPR054134">
    <property type="entry name" value="PAXX_N"/>
</dbReference>
<dbReference type="Pfam" id="PF15384">
    <property type="entry name" value="PAXX"/>
    <property type="match status" value="1"/>
</dbReference>
<name>A7RHT8_NEMVE</name>
<dbReference type="EMBL" id="DS469511">
    <property type="protein sequence ID" value="EDO49034.1"/>
    <property type="molecule type" value="Genomic_DNA"/>
</dbReference>
<accession>A7RHT8</accession>
<organism evidence="2 3">
    <name type="scientific">Nematostella vectensis</name>
    <name type="common">Starlet sea anemone</name>
    <dbReference type="NCBI Taxonomy" id="45351"/>
    <lineage>
        <taxon>Eukaryota</taxon>
        <taxon>Metazoa</taxon>
        <taxon>Cnidaria</taxon>
        <taxon>Anthozoa</taxon>
        <taxon>Hexacorallia</taxon>
        <taxon>Actiniaria</taxon>
        <taxon>Edwardsiidae</taxon>
        <taxon>Nematostella</taxon>
    </lineage>
</organism>
<dbReference type="eggNOG" id="ENOG502S6G7">
    <property type="taxonomic scope" value="Eukaryota"/>
</dbReference>
<dbReference type="GO" id="GO:0035861">
    <property type="term" value="C:site of double-strand break"/>
    <property type="evidence" value="ECO:0000318"/>
    <property type="project" value="GO_Central"/>
</dbReference>
<evidence type="ECO:0000313" key="3">
    <source>
        <dbReference type="Proteomes" id="UP000001593"/>
    </source>
</evidence>
<dbReference type="GO" id="GO:0005634">
    <property type="term" value="C:nucleus"/>
    <property type="evidence" value="ECO:0000318"/>
    <property type="project" value="GO_Central"/>
</dbReference>
<dbReference type="STRING" id="45351.A7RHT8"/>
<gene>
    <name evidence="2" type="ORF">NEMVEDRAFT_v1g197323</name>
</gene>
<dbReference type="GO" id="GO:0060090">
    <property type="term" value="F:molecular adaptor activity"/>
    <property type="evidence" value="ECO:0000318"/>
    <property type="project" value="GO_Central"/>
</dbReference>
<dbReference type="PhylomeDB" id="A7RHT8"/>
<dbReference type="GO" id="GO:0006303">
    <property type="term" value="P:double-strand break repair via nonhomologous end joining"/>
    <property type="evidence" value="ECO:0000318"/>
    <property type="project" value="GO_Central"/>
</dbReference>